<proteinExistence type="predicted"/>
<dbReference type="EMBL" id="JALANJ010000049">
    <property type="protein sequence ID" value="MCY8122977.1"/>
    <property type="molecule type" value="Genomic_DNA"/>
</dbReference>
<sequence length="76" mass="8017">MGTWDLDGDGSNELAYNLGQHLEIQSLSGLSFTYKIGASWGLNQVTDTDGDGVTDLVFLAVDGGKQGASCIIKHIT</sequence>
<dbReference type="Proteomes" id="UP001070352">
    <property type="component" value="Unassembled WGS sequence"/>
</dbReference>
<evidence type="ECO:0000313" key="2">
    <source>
        <dbReference type="Proteomes" id="UP001070352"/>
    </source>
</evidence>
<evidence type="ECO:0000313" key="1">
    <source>
        <dbReference type="EMBL" id="MCY8122977.1"/>
    </source>
</evidence>
<gene>
    <name evidence="1" type="ORF">MOC45_20735</name>
</gene>
<dbReference type="InterPro" id="IPR028994">
    <property type="entry name" value="Integrin_alpha_N"/>
</dbReference>
<dbReference type="SUPFAM" id="SSF69318">
    <property type="entry name" value="Integrin alpha N-terminal domain"/>
    <property type="match status" value="1"/>
</dbReference>
<reference evidence="1" key="1">
    <citation type="submission" date="2022-02" db="EMBL/GenBank/DDBJ databases">
        <title>Crop Bioprotection Bacillus Genome Sequencing.</title>
        <authorList>
            <person name="Dunlap C."/>
        </authorList>
    </citation>
    <scope>NUCLEOTIDE SEQUENCE</scope>
    <source>
        <strain evidence="1">M18B4</strain>
    </source>
</reference>
<comment type="caution">
    <text evidence="1">The sequence shown here is derived from an EMBL/GenBank/DDBJ whole genome shotgun (WGS) entry which is preliminary data.</text>
</comment>
<dbReference type="AlphaFoldDB" id="A0A9Q4DRX1"/>
<organism evidence="1 2">
    <name type="scientific">Bacillus spizizenii</name>
    <name type="common">Bacillus subtilis subsp. spizizenii</name>
    <dbReference type="NCBI Taxonomy" id="96241"/>
    <lineage>
        <taxon>Bacteria</taxon>
        <taxon>Bacillati</taxon>
        <taxon>Bacillota</taxon>
        <taxon>Bacilli</taxon>
        <taxon>Bacillales</taxon>
        <taxon>Bacillaceae</taxon>
        <taxon>Bacillus</taxon>
    </lineage>
</organism>
<accession>A0A9Q4DRX1</accession>
<protein>
    <recommendedName>
        <fullName evidence="3">VCBS repeat-containing protein</fullName>
    </recommendedName>
</protein>
<evidence type="ECO:0008006" key="3">
    <source>
        <dbReference type="Google" id="ProtNLM"/>
    </source>
</evidence>
<name>A0A9Q4DRX1_BACSC</name>